<gene>
    <name evidence="1" type="ORF">EBBID32_43490</name>
</gene>
<accession>N1MXG9</accession>
<reference evidence="1 2" key="1">
    <citation type="submission" date="2013-03" db="EMBL/GenBank/DDBJ databases">
        <authorList>
            <person name="Le V."/>
        </authorList>
    </citation>
    <scope>NUCLEOTIDE SEQUENCE [LARGE SCALE GENOMIC DNA]</scope>
    <source>
        <strain evidence="1 2">BiD32</strain>
    </source>
</reference>
<evidence type="ECO:0000313" key="2">
    <source>
        <dbReference type="Proteomes" id="UP000013201"/>
    </source>
</evidence>
<protein>
    <submittedName>
        <fullName evidence="1">Uncharacterized protein</fullName>
    </submittedName>
</protein>
<evidence type="ECO:0000313" key="1">
    <source>
        <dbReference type="EMBL" id="CCW19978.1"/>
    </source>
</evidence>
<sequence>MHDLLPYVGIIQRAAVTQGRDDAAPTAATKSSPISAPIRRMLPRPAGWL</sequence>
<reference evidence="2" key="2">
    <citation type="submission" date="2013-04" db="EMBL/GenBank/DDBJ databases">
        <title>Bisphenol A degrading Sphingobium sp. strain BiD32.</title>
        <authorList>
            <person name="Nielsen J.L."/>
            <person name="Zhou N.A."/>
            <person name="Kjeldal H."/>
        </authorList>
    </citation>
    <scope>NUCLEOTIDE SEQUENCE [LARGE SCALE GENOMIC DNA]</scope>
    <source>
        <strain evidence="2">BiD32</strain>
    </source>
</reference>
<comment type="caution">
    <text evidence="1">The sequence shown here is derived from an EMBL/GenBank/DDBJ whole genome shotgun (WGS) entry which is preliminary data.</text>
</comment>
<name>N1MXG9_9SPHN</name>
<dbReference type="EMBL" id="CAVK010000242">
    <property type="protein sequence ID" value="CCW19978.1"/>
    <property type="molecule type" value="Genomic_DNA"/>
</dbReference>
<proteinExistence type="predicted"/>
<dbReference type="Proteomes" id="UP000013201">
    <property type="component" value="Unassembled WGS sequence"/>
</dbReference>
<keyword evidence="2" id="KW-1185">Reference proteome</keyword>
<dbReference type="AlphaFoldDB" id="N1MXG9"/>
<organism evidence="1 2">
    <name type="scientific">Sphingobium indicum BiD32</name>
    <dbReference type="NCBI Taxonomy" id="1301087"/>
    <lineage>
        <taxon>Bacteria</taxon>
        <taxon>Pseudomonadati</taxon>
        <taxon>Pseudomonadota</taxon>
        <taxon>Alphaproteobacteria</taxon>
        <taxon>Sphingomonadales</taxon>
        <taxon>Sphingomonadaceae</taxon>
        <taxon>Sphingobium</taxon>
    </lineage>
</organism>